<dbReference type="InterPro" id="IPR044974">
    <property type="entry name" value="Disease_R_plants"/>
</dbReference>
<accession>A8BNK9</accession>
<evidence type="ECO:0000259" key="1">
    <source>
        <dbReference type="Pfam" id="PF00931"/>
    </source>
</evidence>
<sequence length="214" mass="24189">TTIAKAIYNRIFRMFDGSSFLGEVREQASEGLVCLQVQLLNDILGKKDSNINHVDKGSKLISDMLNRKKSLLVLDNVDHHMQLDALAGKLSWFGPGSIILITTRDKHVLQVAGVDNNHIYELQGLDDTQSLCLFNMHAFQKNVAPEDFMQFSEEIVKYARGLPLTVEVLGSLLCKTKEKEVWGNTLQKLNRVFPEEVKKRLKISYDGLNDNEKA</sequence>
<dbReference type="PRINTS" id="PR00364">
    <property type="entry name" value="DISEASERSIST"/>
</dbReference>
<dbReference type="AlphaFoldDB" id="A8BNK9"/>
<dbReference type="GO" id="GO:0043531">
    <property type="term" value="F:ADP binding"/>
    <property type="evidence" value="ECO:0007669"/>
    <property type="project" value="InterPro"/>
</dbReference>
<dbReference type="Gene3D" id="3.40.50.300">
    <property type="entry name" value="P-loop containing nucleotide triphosphate hydrolases"/>
    <property type="match status" value="1"/>
</dbReference>
<dbReference type="GO" id="GO:0006952">
    <property type="term" value="P:defense response"/>
    <property type="evidence" value="ECO:0007669"/>
    <property type="project" value="InterPro"/>
</dbReference>
<feature type="non-terminal residue" evidence="2">
    <location>
        <position position="214"/>
    </location>
</feature>
<dbReference type="SUPFAM" id="SSF52540">
    <property type="entry name" value="P-loop containing nucleoside triphosphate hydrolases"/>
    <property type="match status" value="1"/>
</dbReference>
<organism evidence="2">
    <name type="scientific">Platanus acerifolia</name>
    <name type="common">London plane tree</name>
    <dbReference type="NCBI Taxonomy" id="140101"/>
    <lineage>
        <taxon>Eukaryota</taxon>
        <taxon>Viridiplantae</taxon>
        <taxon>Streptophyta</taxon>
        <taxon>Embryophyta</taxon>
        <taxon>Tracheophyta</taxon>
        <taxon>Spermatophyta</taxon>
        <taxon>Magnoliopsida</taxon>
        <taxon>Proteales</taxon>
        <taxon>Platanaceae</taxon>
        <taxon>Platanus</taxon>
    </lineage>
</organism>
<dbReference type="PANTHER" id="PTHR11017:SF385">
    <property type="entry name" value="DISEASE RESISTANCE PROTEIN (TIR-NBS-LRR CLASS)-RELATED"/>
    <property type="match status" value="1"/>
</dbReference>
<reference evidence="2" key="1">
    <citation type="submission" date="2007-06" db="EMBL/GenBank/DDBJ databases">
        <authorList>
            <person name="Pilotti M."/>
            <person name="Brunetti A."/>
            <person name="Lumia V."/>
            <person name="Tizzani L."/>
            <person name="Gervasi F."/>
        </authorList>
    </citation>
    <scope>NUCLEOTIDE SEQUENCE</scope>
    <source>
        <strain evidence="2">F4M3.13</strain>
    </source>
</reference>
<dbReference type="InterPro" id="IPR027417">
    <property type="entry name" value="P-loop_NTPase"/>
</dbReference>
<feature type="non-terminal residue" evidence="2">
    <location>
        <position position="1"/>
    </location>
</feature>
<feature type="domain" description="NB-ARC" evidence="1">
    <location>
        <begin position="1"/>
        <end position="143"/>
    </location>
</feature>
<protein>
    <submittedName>
        <fullName evidence="2">NBS-containing resistance-like protein</fullName>
    </submittedName>
</protein>
<dbReference type="Pfam" id="PF00931">
    <property type="entry name" value="NB-ARC"/>
    <property type="match status" value="1"/>
</dbReference>
<dbReference type="EMBL" id="EF653086">
    <property type="protein sequence ID" value="ABV30855.1"/>
    <property type="molecule type" value="Genomic_DNA"/>
</dbReference>
<dbReference type="PANTHER" id="PTHR11017">
    <property type="entry name" value="LEUCINE-RICH REPEAT-CONTAINING PROTEIN"/>
    <property type="match status" value="1"/>
</dbReference>
<name>A8BNK9_PLAAC</name>
<dbReference type="Gene3D" id="1.10.8.430">
    <property type="entry name" value="Helical domain of apoptotic protease-activating factors"/>
    <property type="match status" value="1"/>
</dbReference>
<dbReference type="InterPro" id="IPR002182">
    <property type="entry name" value="NB-ARC"/>
</dbReference>
<evidence type="ECO:0000313" key="2">
    <source>
        <dbReference type="EMBL" id="ABV30855.1"/>
    </source>
</evidence>
<proteinExistence type="predicted"/>
<dbReference type="InterPro" id="IPR042197">
    <property type="entry name" value="Apaf_helical"/>
</dbReference>